<keyword evidence="3 5" id="KW-0732">Signal</keyword>
<evidence type="ECO:0000256" key="4">
    <source>
        <dbReference type="ARBA" id="ARBA00022927"/>
    </source>
</evidence>
<comment type="subunit">
    <text evidence="1">Monomer.</text>
</comment>
<keyword evidence="4" id="KW-0653">Protein transport</keyword>
<dbReference type="InterPro" id="IPR029046">
    <property type="entry name" value="LolA/LolB/LppX"/>
</dbReference>
<dbReference type="CDD" id="cd16325">
    <property type="entry name" value="LolA"/>
    <property type="match status" value="1"/>
</dbReference>
<evidence type="ECO:0000313" key="7">
    <source>
        <dbReference type="Proteomes" id="UP000013526"/>
    </source>
</evidence>
<feature type="chain" id="PRO_5004351557" description="Outer membrane lipoprotein carrier protein LolA" evidence="5">
    <location>
        <begin position="19"/>
        <end position="199"/>
    </location>
</feature>
<evidence type="ECO:0000313" key="6">
    <source>
        <dbReference type="EMBL" id="EOD56389.1"/>
    </source>
</evidence>
<dbReference type="Gene3D" id="2.50.20.10">
    <property type="entry name" value="Lipoprotein localisation LolA/LolB/LppX"/>
    <property type="match status" value="1"/>
</dbReference>
<evidence type="ECO:0000256" key="2">
    <source>
        <dbReference type="ARBA" id="ARBA00022448"/>
    </source>
</evidence>
<gene>
    <name evidence="6" type="ORF">G113_04006</name>
</gene>
<dbReference type="PATRIC" id="fig|1268236.3.peg.801"/>
<organism evidence="6 7">
    <name type="scientific">Aeromonas molluscorum 848</name>
    <dbReference type="NCBI Taxonomy" id="1268236"/>
    <lineage>
        <taxon>Bacteria</taxon>
        <taxon>Pseudomonadati</taxon>
        <taxon>Pseudomonadota</taxon>
        <taxon>Gammaproteobacteria</taxon>
        <taxon>Aeromonadales</taxon>
        <taxon>Aeromonadaceae</taxon>
        <taxon>Aeromonas</taxon>
    </lineage>
</organism>
<accession>R1HDA5</accession>
<evidence type="ECO:0000256" key="5">
    <source>
        <dbReference type="SAM" id="SignalP"/>
    </source>
</evidence>
<keyword evidence="2" id="KW-0813">Transport</keyword>
<evidence type="ECO:0008006" key="8">
    <source>
        <dbReference type="Google" id="ProtNLM"/>
    </source>
</evidence>
<dbReference type="AlphaFoldDB" id="R1HDA5"/>
<dbReference type="InterPro" id="IPR004564">
    <property type="entry name" value="OM_lipoprot_carrier_LolA-like"/>
</dbReference>
<dbReference type="Proteomes" id="UP000013526">
    <property type="component" value="Unassembled WGS sequence"/>
</dbReference>
<evidence type="ECO:0000256" key="3">
    <source>
        <dbReference type="ARBA" id="ARBA00022729"/>
    </source>
</evidence>
<protein>
    <recommendedName>
        <fullName evidence="8">Outer membrane lipoprotein carrier protein LolA</fullName>
    </recommendedName>
</protein>
<proteinExistence type="predicted"/>
<reference evidence="6 7" key="1">
    <citation type="journal article" date="2013" name="Genome Announc.">
        <title>Draft Genome Sequence of Aeromonas molluscorum Strain 848TT, Isolated from Bivalve Molluscs.</title>
        <authorList>
            <person name="Spataro N."/>
            <person name="Farfan M."/>
            <person name="Albarral V."/>
            <person name="Sanglas A."/>
            <person name="Loren J.G."/>
            <person name="Fuste M.C."/>
            <person name="Bosch E."/>
        </authorList>
    </citation>
    <scope>NUCLEOTIDE SEQUENCE [LARGE SCALE GENOMIC DNA]</scope>
    <source>
        <strain evidence="6 7">848</strain>
    </source>
</reference>
<dbReference type="GO" id="GO:0015031">
    <property type="term" value="P:protein transport"/>
    <property type="evidence" value="ECO:0007669"/>
    <property type="project" value="UniProtKB-KW"/>
</dbReference>
<dbReference type="EMBL" id="AQGQ01000013">
    <property type="protein sequence ID" value="EOD56389.1"/>
    <property type="molecule type" value="Genomic_DNA"/>
</dbReference>
<evidence type="ECO:0000256" key="1">
    <source>
        <dbReference type="ARBA" id="ARBA00011245"/>
    </source>
</evidence>
<sequence length="199" mass="22261">MRASLLLLAALSPVCLQAKVLSQDEVRQLLSQHQAQRAQFEQEKQVAGLSQPLRASGDLLLVRGKGLWWHQQAPFELGLSLTDQRMSQRVGQGRAEVIDNPQLLEFSKMLLALFGSDEQALARYFELAFESDEQGWTLTLTPLAPPLDKVFARLGLSGGEQLDRLLIVDKQGDETLIHFSHWQTVNLPLSPEQEAHFAP</sequence>
<dbReference type="Pfam" id="PF03548">
    <property type="entry name" value="LolA"/>
    <property type="match status" value="1"/>
</dbReference>
<name>R1HDA5_9GAMM</name>
<feature type="signal peptide" evidence="5">
    <location>
        <begin position="1"/>
        <end position="18"/>
    </location>
</feature>
<comment type="caution">
    <text evidence="6">The sequence shown here is derived from an EMBL/GenBank/DDBJ whole genome shotgun (WGS) entry which is preliminary data.</text>
</comment>
<dbReference type="SUPFAM" id="SSF89392">
    <property type="entry name" value="Prokaryotic lipoproteins and lipoprotein localization factors"/>
    <property type="match status" value="1"/>
</dbReference>
<keyword evidence="7" id="KW-1185">Reference proteome</keyword>